<evidence type="ECO:0000313" key="2">
    <source>
        <dbReference type="Proteomes" id="UP000198771"/>
    </source>
</evidence>
<sequence length="71" mass="8298">MSNLLVGAERPIVVGDMEFRCTSEELFFGLVEVIYALRNSLLHGELQPDEKTFRTYEPAYRIVMRFLESIR</sequence>
<dbReference type="Proteomes" id="UP000198771">
    <property type="component" value="Unassembled WGS sequence"/>
</dbReference>
<accession>A0A1G6EEP4</accession>
<dbReference type="EMBL" id="FMXO01000017">
    <property type="protein sequence ID" value="SDB55883.1"/>
    <property type="molecule type" value="Genomic_DNA"/>
</dbReference>
<dbReference type="STRING" id="617002.SAMN05660653_02809"/>
<protein>
    <submittedName>
        <fullName evidence="1">Uncharacterized protein</fullName>
    </submittedName>
</protein>
<keyword evidence="2" id="KW-1185">Reference proteome</keyword>
<evidence type="ECO:0000313" key="1">
    <source>
        <dbReference type="EMBL" id="SDB55883.1"/>
    </source>
</evidence>
<organism evidence="1 2">
    <name type="scientific">Desulfonatronum thiosulfatophilum</name>
    <dbReference type="NCBI Taxonomy" id="617002"/>
    <lineage>
        <taxon>Bacteria</taxon>
        <taxon>Pseudomonadati</taxon>
        <taxon>Thermodesulfobacteriota</taxon>
        <taxon>Desulfovibrionia</taxon>
        <taxon>Desulfovibrionales</taxon>
        <taxon>Desulfonatronaceae</taxon>
        <taxon>Desulfonatronum</taxon>
    </lineage>
</organism>
<proteinExistence type="predicted"/>
<dbReference type="AlphaFoldDB" id="A0A1G6EEP4"/>
<reference evidence="1 2" key="1">
    <citation type="submission" date="2016-10" db="EMBL/GenBank/DDBJ databases">
        <authorList>
            <person name="de Groot N.N."/>
        </authorList>
    </citation>
    <scope>NUCLEOTIDE SEQUENCE [LARGE SCALE GENOMIC DNA]</scope>
    <source>
        <strain evidence="1 2">ASO4-2</strain>
    </source>
</reference>
<gene>
    <name evidence="1" type="ORF">SAMN05660653_02809</name>
</gene>
<name>A0A1G6EEP4_9BACT</name>